<dbReference type="InterPro" id="IPR007434">
    <property type="entry name" value="FemAB-like"/>
</dbReference>
<evidence type="ECO:0000313" key="1">
    <source>
        <dbReference type="EMBL" id="HAN26710.1"/>
    </source>
</evidence>
<dbReference type="Pfam" id="PF04339">
    <property type="entry name" value="FemAB_like"/>
    <property type="match status" value="1"/>
</dbReference>
<dbReference type="AlphaFoldDB" id="A0A3C1KJ19"/>
<comment type="caution">
    <text evidence="1">The sequence shown here is derived from an EMBL/GenBank/DDBJ whole genome shotgun (WGS) entry which is preliminary data.</text>
</comment>
<organism evidence="1 2">
    <name type="scientific">Haliea salexigens</name>
    <dbReference type="NCBI Taxonomy" id="287487"/>
    <lineage>
        <taxon>Bacteria</taxon>
        <taxon>Pseudomonadati</taxon>
        <taxon>Pseudomonadota</taxon>
        <taxon>Gammaproteobacteria</taxon>
        <taxon>Cellvibrionales</taxon>
        <taxon>Halieaceae</taxon>
        <taxon>Haliea</taxon>
    </lineage>
</organism>
<proteinExistence type="predicted"/>
<protein>
    <submittedName>
        <fullName evidence="1">GNAT family N-acetyltransferase</fullName>
    </submittedName>
</protein>
<evidence type="ECO:0000313" key="2">
    <source>
        <dbReference type="Proteomes" id="UP000259273"/>
    </source>
</evidence>
<name>A0A3C1KJ19_9GAMM</name>
<sequence length="389" mass="44117">MNAESAAPAPPGAEFIDSLGRVNASEWDAVAGCDYPFLQHRFLYGLETTACTTADTGWQPCHLLLRRGAKLVGLLPLYLKAHSYGEYVFDWSWADAWQRSGLEYYPKLVSAVPFTPATGPRLCVADGEDAADLWPAARAAIEQFASARGLSSWHLLFPDEDTSNQLLAAGLPQRMTTQFHWFNANYRSFDDFLAEFASRKRKNLRRERERVAQQGLSLQLLRGAEISPADWQQFHRFYQTTYARRSGHGGYLTRDFFLQTAPSLGEQAIMVVARHSGQAVAAALYFRSSTTLYGRYWGCSADFDCLHFEACYYQGIEYCIAEGLQRFDPGAQGEHKIQRGFQPVHTYSNHWIADPRLAEAVADFTRRERPHIEAYREDAASLLPFRRER</sequence>
<dbReference type="InterPro" id="IPR016181">
    <property type="entry name" value="Acyl_CoA_acyltransferase"/>
</dbReference>
<dbReference type="GO" id="GO:0016740">
    <property type="term" value="F:transferase activity"/>
    <property type="evidence" value="ECO:0007669"/>
    <property type="project" value="UniProtKB-KW"/>
</dbReference>
<dbReference type="SUPFAM" id="SSF55729">
    <property type="entry name" value="Acyl-CoA N-acyltransferases (Nat)"/>
    <property type="match status" value="1"/>
</dbReference>
<dbReference type="PANTHER" id="PTHR47017">
    <property type="entry name" value="ACYL-COA"/>
    <property type="match status" value="1"/>
</dbReference>
<gene>
    <name evidence="1" type="ORF">DCP75_03120</name>
</gene>
<dbReference type="PANTHER" id="PTHR47017:SF1">
    <property type="entry name" value="ACYL-COA"/>
    <property type="match status" value="1"/>
</dbReference>
<dbReference type="STRING" id="1121937.GCA_000423125_02235"/>
<dbReference type="EMBL" id="DMND01000052">
    <property type="protein sequence ID" value="HAN26710.1"/>
    <property type="molecule type" value="Genomic_DNA"/>
</dbReference>
<dbReference type="Gene3D" id="3.40.630.30">
    <property type="match status" value="1"/>
</dbReference>
<keyword evidence="1" id="KW-0808">Transferase</keyword>
<accession>A0A3C1KJ19</accession>
<dbReference type="Proteomes" id="UP000259273">
    <property type="component" value="Unassembled WGS sequence"/>
</dbReference>
<reference evidence="1 2" key="1">
    <citation type="journal article" date="2018" name="Nat. Biotechnol.">
        <title>A standardized bacterial taxonomy based on genome phylogeny substantially revises the tree of life.</title>
        <authorList>
            <person name="Parks D.H."/>
            <person name="Chuvochina M."/>
            <person name="Waite D.W."/>
            <person name="Rinke C."/>
            <person name="Skarshewski A."/>
            <person name="Chaumeil P.A."/>
            <person name="Hugenholtz P."/>
        </authorList>
    </citation>
    <scope>NUCLEOTIDE SEQUENCE [LARGE SCALE GENOMIC DNA]</scope>
    <source>
        <strain evidence="1">UBA9158</strain>
    </source>
</reference>